<protein>
    <submittedName>
        <fullName evidence="4">Ap-5 complex subunit zeta-1</fullName>
    </submittedName>
</protein>
<evidence type="ECO:0000313" key="5">
    <source>
        <dbReference type="Proteomes" id="UP001146793"/>
    </source>
</evidence>
<dbReference type="PANTHER" id="PTHR46488">
    <property type="entry name" value="AP-5 COMPLEX SUBUNIT ZETA-1"/>
    <property type="match status" value="1"/>
</dbReference>
<dbReference type="InterPro" id="IPR056857">
    <property type="entry name" value="TPR_AP5Z1_N"/>
</dbReference>
<evidence type="ECO:0000259" key="3">
    <source>
        <dbReference type="Pfam" id="PF25154"/>
    </source>
</evidence>
<dbReference type="GO" id="GO:0044599">
    <property type="term" value="C:AP-5 adaptor complex"/>
    <property type="evidence" value="ECO:0007669"/>
    <property type="project" value="InterPro"/>
</dbReference>
<feature type="domain" description="AP-5 complex subunit zeta-1 C-terminal TPR" evidence="3">
    <location>
        <begin position="767"/>
        <end position="864"/>
    </location>
</feature>
<dbReference type="Pfam" id="PF25154">
    <property type="entry name" value="TPR_AP5Z1_C"/>
    <property type="match status" value="2"/>
</dbReference>
<name>A0AAV7YZF1_9EUKA</name>
<organism evidence="4 5">
    <name type="scientific">Anaeramoeba flamelloides</name>
    <dbReference type="NCBI Taxonomy" id="1746091"/>
    <lineage>
        <taxon>Eukaryota</taxon>
        <taxon>Metamonada</taxon>
        <taxon>Anaeramoebidae</taxon>
        <taxon>Anaeramoeba</taxon>
    </lineage>
</organism>
<evidence type="ECO:0000313" key="4">
    <source>
        <dbReference type="EMBL" id="KAJ3433307.1"/>
    </source>
</evidence>
<evidence type="ECO:0000259" key="2">
    <source>
        <dbReference type="Pfam" id="PF25153"/>
    </source>
</evidence>
<feature type="domain" description="AP-5 complex subunit zeta-1 ARM repeats" evidence="1">
    <location>
        <begin position="326"/>
        <end position="438"/>
    </location>
</feature>
<dbReference type="PANTHER" id="PTHR46488:SF1">
    <property type="entry name" value="AP-5 COMPLEX SUBUNIT ZETA-1"/>
    <property type="match status" value="1"/>
</dbReference>
<accession>A0AAV7YZF1</accession>
<comment type="caution">
    <text evidence="4">The sequence shown here is derived from an EMBL/GenBank/DDBJ whole genome shotgun (WGS) entry which is preliminary data.</text>
</comment>
<dbReference type="Pfam" id="PF14764">
    <property type="entry name" value="SPG48"/>
    <property type="match status" value="1"/>
</dbReference>
<reference evidence="4" key="1">
    <citation type="submission" date="2022-08" db="EMBL/GenBank/DDBJ databases">
        <title>Novel sulphate-reducing endosymbionts in the free-living metamonad Anaeramoeba.</title>
        <authorList>
            <person name="Jerlstrom-Hultqvist J."/>
            <person name="Cepicka I."/>
            <person name="Gallot-Lavallee L."/>
            <person name="Salas-Leiva D."/>
            <person name="Curtis B.A."/>
            <person name="Zahonova K."/>
            <person name="Pipaliya S."/>
            <person name="Dacks J."/>
            <person name="Roger A.J."/>
        </authorList>
    </citation>
    <scope>NUCLEOTIDE SEQUENCE</scope>
    <source>
        <strain evidence="4">Busselton2</strain>
    </source>
</reference>
<evidence type="ECO:0000259" key="1">
    <source>
        <dbReference type="Pfam" id="PF14764"/>
    </source>
</evidence>
<dbReference type="InterPro" id="IPR056856">
    <property type="entry name" value="TPR_AP5Z1_C"/>
</dbReference>
<sequence>MSNNPSFPFPEEKTQKIFSKFQLVVQNKSQGNELVDSLRSLLLSYQFSKKKPRLNKEQKTFLINIIKNPNSTSIMKSLSSYILRTTSGYSKGNVLQITLKKSNGEALESLICFLDLWVDGRRLEKKIPQILSWISRDQLLTEQIIPFLTPILSDHPFIFEKKTRDAFEKQFITCLTRASLNSAVITGSFWRQASPIPVTEFDGSKCIDFFTVLNCSQSYTNDQMTNVYTFSLLYSWLQTLYLDPIEKQKQQEEEEEEEGFGNNEDFEKEKQKEKGNIKIIKMNERFCEAILKYCLRTLDQSVTKISTEQSPKEAEVIDSNIQEIVEMESIRILTLICQIDPGQIQKVTSIIKKIYERRKTQKHSLHPFVEIMNFVIINIEQIKYDFQPMINSIFGEKLFDLYYNSLECFDLLEFVLINRELLLENYPSIFSKHFLAFFRILAWNPDEFSLEFLELLPTLIHPGNYLEIFHTLLDLPILSLCLELSLYKDLEKNVDLASFSEILNYILRKESSSNSGSGSGKNNINFWDQNEYLSALQEFLESNKHSPRVISCCKIVPILLQIYFDVLISYASIKEIQELSIIMFNRYFQLFAKQSFLNKVQKLILEKTMSFFAGNPSLIFDLNEQFISTLQSLSPGIDYIGKIDFLISITWIIGEYANKKIEARLNNEIISTFFSSIEVIAFEYLTIVEKSKKNKKGSSKYSMGLNESQFQKQRQSQSQSQTQSQSQSQSQSKFQIEYENKINFENQFLMKRFGNKSETQSLLKQISTEQGKNQTRLLITLILALTKIASRNHSFIQRTLVIISKIMQHSEKYNFLILERAEEAAKLLNNPGIASLLFDMEKSARSQKNSYNISDEKSSLPFLLLENDSQNESFHNFFF</sequence>
<dbReference type="Pfam" id="PF25153">
    <property type="entry name" value="TPR_AP5Z1"/>
    <property type="match status" value="1"/>
</dbReference>
<feature type="domain" description="AP-5 complex subunit zeta-1 N-terminal TPR" evidence="2">
    <location>
        <begin position="11"/>
        <end position="243"/>
    </location>
</feature>
<dbReference type="AlphaFoldDB" id="A0AAV7YZF1"/>
<dbReference type="InterPro" id="IPR028222">
    <property type="entry name" value="AP5Z1"/>
</dbReference>
<dbReference type="InterPro" id="IPR055450">
    <property type="entry name" value="AP5Z1_ARM"/>
</dbReference>
<gene>
    <name evidence="4" type="ORF">M0812_22262</name>
</gene>
<proteinExistence type="predicted"/>
<dbReference type="EMBL" id="JANTQA010000047">
    <property type="protein sequence ID" value="KAJ3433307.1"/>
    <property type="molecule type" value="Genomic_DNA"/>
</dbReference>
<feature type="domain" description="AP-5 complex subunit zeta-1 C-terminal TPR" evidence="3">
    <location>
        <begin position="451"/>
        <end position="694"/>
    </location>
</feature>
<dbReference type="Proteomes" id="UP001146793">
    <property type="component" value="Unassembled WGS sequence"/>
</dbReference>